<evidence type="ECO:0000256" key="3">
    <source>
        <dbReference type="ARBA" id="ARBA00022833"/>
    </source>
</evidence>
<dbReference type="Pfam" id="PF02146">
    <property type="entry name" value="SIR2"/>
    <property type="match status" value="1"/>
</dbReference>
<dbReference type="Gene3D" id="3.40.50.1220">
    <property type="entry name" value="TPP-binding domain"/>
    <property type="match status" value="1"/>
</dbReference>
<dbReference type="GO" id="GO:0005737">
    <property type="term" value="C:cytoplasm"/>
    <property type="evidence" value="ECO:0007669"/>
    <property type="project" value="UniProtKB-SubCell"/>
</dbReference>
<name>A0A7G5EMG6_9BURK</name>
<comment type="subcellular location">
    <subcellularLocation>
        <location evidence="5">Cytoplasm</location>
    </subcellularLocation>
</comment>
<keyword evidence="4 5" id="KW-0520">NAD</keyword>
<comment type="function">
    <text evidence="5">NAD-dependent protein deacetylase which modulates the activities of several enzymes which are inactive in their acetylated form.</text>
</comment>
<dbReference type="HAMAP" id="MF_01967">
    <property type="entry name" value="Sirtuin_ClassII"/>
    <property type="match status" value="1"/>
</dbReference>
<comment type="caution">
    <text evidence="5">Lacks conserved residue(s) required for the propagation of feature annotation.</text>
</comment>
<comment type="similarity">
    <text evidence="5">Belongs to the sirtuin family. Class II subfamily.</text>
</comment>
<evidence type="ECO:0000259" key="7">
    <source>
        <dbReference type="PROSITE" id="PS50305"/>
    </source>
</evidence>
<evidence type="ECO:0000256" key="2">
    <source>
        <dbReference type="ARBA" id="ARBA00022723"/>
    </source>
</evidence>
<dbReference type="NCBIfam" id="NF003738">
    <property type="entry name" value="PRK05333.1"/>
    <property type="match status" value="1"/>
</dbReference>
<organism evidence="8 9">
    <name type="scientific">Comamonas piscis</name>
    <dbReference type="NCBI Taxonomy" id="1562974"/>
    <lineage>
        <taxon>Bacteria</taxon>
        <taxon>Pseudomonadati</taxon>
        <taxon>Pseudomonadota</taxon>
        <taxon>Betaproteobacteria</taxon>
        <taxon>Burkholderiales</taxon>
        <taxon>Comamonadaceae</taxon>
        <taxon>Comamonas</taxon>
    </lineage>
</organism>
<evidence type="ECO:0000256" key="5">
    <source>
        <dbReference type="HAMAP-Rule" id="MF_01967"/>
    </source>
</evidence>
<dbReference type="PANTHER" id="PTHR11085:SF10">
    <property type="entry name" value="NAD-DEPENDENT PROTEIN DEACYLASE SIRTUIN-5, MITOCHONDRIAL-RELATED"/>
    <property type="match status" value="1"/>
</dbReference>
<keyword evidence="1 5" id="KW-0808">Transferase</keyword>
<dbReference type="GO" id="GO:0017136">
    <property type="term" value="F:histone deacetylase activity, NAD-dependent"/>
    <property type="evidence" value="ECO:0007669"/>
    <property type="project" value="TreeGrafter"/>
</dbReference>
<dbReference type="Proteomes" id="UP000515240">
    <property type="component" value="Chromosome"/>
</dbReference>
<keyword evidence="5" id="KW-0963">Cytoplasm</keyword>
<evidence type="ECO:0000256" key="4">
    <source>
        <dbReference type="ARBA" id="ARBA00023027"/>
    </source>
</evidence>
<dbReference type="AlphaFoldDB" id="A0A7G5EMG6"/>
<dbReference type="InterPro" id="IPR026591">
    <property type="entry name" value="Sirtuin_cat_small_dom_sf"/>
</dbReference>
<evidence type="ECO:0000313" key="9">
    <source>
        <dbReference type="Proteomes" id="UP000515240"/>
    </source>
</evidence>
<proteinExistence type="inferred from homology"/>
<keyword evidence="2 5" id="KW-0479">Metal-binding</keyword>
<feature type="binding site" evidence="5">
    <location>
        <begin position="116"/>
        <end position="119"/>
    </location>
    <ligand>
        <name>NAD(+)</name>
        <dbReference type="ChEBI" id="CHEBI:57540"/>
    </ligand>
</feature>
<evidence type="ECO:0000313" key="8">
    <source>
        <dbReference type="EMBL" id="QMV75191.1"/>
    </source>
</evidence>
<feature type="binding site" evidence="5 6">
    <location>
        <position position="193"/>
    </location>
    <ligand>
        <name>Zn(2+)</name>
        <dbReference type="ChEBI" id="CHEBI:29105"/>
    </ligand>
</feature>
<dbReference type="InterPro" id="IPR050134">
    <property type="entry name" value="NAD-dep_sirtuin_deacylases"/>
</dbReference>
<dbReference type="InterPro" id="IPR003000">
    <property type="entry name" value="Sirtuin"/>
</dbReference>
<evidence type="ECO:0000256" key="6">
    <source>
        <dbReference type="PROSITE-ProRule" id="PRU00236"/>
    </source>
</evidence>
<feature type="binding site" evidence="5 6">
    <location>
        <position position="196"/>
    </location>
    <ligand>
        <name>Zn(2+)</name>
        <dbReference type="ChEBI" id="CHEBI:29105"/>
    </ligand>
</feature>
<keyword evidence="9" id="KW-1185">Reference proteome</keyword>
<dbReference type="GO" id="GO:0008270">
    <property type="term" value="F:zinc ion binding"/>
    <property type="evidence" value="ECO:0007669"/>
    <property type="project" value="UniProtKB-UniRule"/>
</dbReference>
<feature type="binding site" evidence="5">
    <location>
        <begin position="259"/>
        <end position="261"/>
    </location>
    <ligand>
        <name>NAD(+)</name>
        <dbReference type="ChEBI" id="CHEBI:57540"/>
    </ligand>
</feature>
<dbReference type="Gene3D" id="3.30.1600.10">
    <property type="entry name" value="SIR2/SIRT2 'Small Domain"/>
    <property type="match status" value="1"/>
</dbReference>
<dbReference type="EC" id="2.3.1.286" evidence="5"/>
<feature type="binding site" evidence="5 6">
    <location>
        <position position="142"/>
    </location>
    <ligand>
        <name>Zn(2+)</name>
        <dbReference type="ChEBI" id="CHEBI:29105"/>
    </ligand>
</feature>
<dbReference type="RefSeq" id="WP_182325449.1">
    <property type="nucleotide sequence ID" value="NZ_CP058554.1"/>
</dbReference>
<evidence type="ECO:0000256" key="1">
    <source>
        <dbReference type="ARBA" id="ARBA00022679"/>
    </source>
</evidence>
<dbReference type="EMBL" id="CP058554">
    <property type="protein sequence ID" value="QMV75191.1"/>
    <property type="molecule type" value="Genomic_DNA"/>
</dbReference>
<feature type="binding site" evidence="5">
    <location>
        <position position="277"/>
    </location>
    <ligand>
        <name>NAD(+)</name>
        <dbReference type="ChEBI" id="CHEBI:57540"/>
    </ligand>
</feature>
<feature type="binding site" evidence="5 6">
    <location>
        <position position="145"/>
    </location>
    <ligand>
        <name>Zn(2+)</name>
        <dbReference type="ChEBI" id="CHEBI:29105"/>
    </ligand>
</feature>
<keyword evidence="3 5" id="KW-0862">Zinc</keyword>
<gene>
    <name evidence="5" type="primary">cobB</name>
    <name evidence="8" type="ORF">HS961_21380</name>
</gene>
<dbReference type="KEGG" id="cpis:HS961_21380"/>
<dbReference type="PROSITE" id="PS50305">
    <property type="entry name" value="SIRTUIN"/>
    <property type="match status" value="1"/>
</dbReference>
<comment type="catalytic activity">
    <reaction evidence="5">
        <text>N(6)-acetyl-L-lysyl-[protein] + NAD(+) + H2O = 2''-O-acetyl-ADP-D-ribose + nicotinamide + L-lysyl-[protein]</text>
        <dbReference type="Rhea" id="RHEA:43636"/>
        <dbReference type="Rhea" id="RHEA-COMP:9752"/>
        <dbReference type="Rhea" id="RHEA-COMP:10731"/>
        <dbReference type="ChEBI" id="CHEBI:15377"/>
        <dbReference type="ChEBI" id="CHEBI:17154"/>
        <dbReference type="ChEBI" id="CHEBI:29969"/>
        <dbReference type="ChEBI" id="CHEBI:57540"/>
        <dbReference type="ChEBI" id="CHEBI:61930"/>
        <dbReference type="ChEBI" id="CHEBI:83767"/>
        <dbReference type="EC" id="2.3.1.286"/>
    </reaction>
</comment>
<protein>
    <recommendedName>
        <fullName evidence="5">NAD-dependent protein deacetylase</fullName>
        <ecNumber evidence="5">2.3.1.286</ecNumber>
    </recommendedName>
    <alternativeName>
        <fullName evidence="5">Regulatory protein SIR2 homolog</fullName>
    </alternativeName>
</protein>
<accession>A0A7G5EMG6</accession>
<dbReference type="GO" id="GO:0070403">
    <property type="term" value="F:NAD+ binding"/>
    <property type="evidence" value="ECO:0007669"/>
    <property type="project" value="UniProtKB-UniRule"/>
</dbReference>
<sequence length="294" mass="31402">MPLLTDALAQALPIGTTPALDALVALLGHYRPWTVLTGAGVSTGSGIPDYRDAQGAWKRPAPVRFQDFMAEPLTRQRYWARSLVGWPVFSQAQPNSAHQALARLEQAGYIQNLITQNVDGLHQRAGSQRVVDLHGRLDQVVCMGCGHRMARADIQHQLLAANPGWQHLSAQAAPDGDADLSGIDFSVFQVPACPVCGGILKPDVVFYGENVPPARRQEAMDHLAASGALLIVGSSLMVYSGLRFVHAAKQAGLPVAAINLGQMRDGAVLDMQLQEACAPALRSLADLLAPARSD</sequence>
<feature type="active site" description="Proton acceptor" evidence="5 6">
    <location>
        <position position="134"/>
    </location>
</feature>
<dbReference type="SUPFAM" id="SSF52467">
    <property type="entry name" value="DHS-like NAD/FAD-binding domain"/>
    <property type="match status" value="1"/>
</dbReference>
<feature type="binding site" evidence="5">
    <location>
        <begin position="233"/>
        <end position="235"/>
    </location>
    <ligand>
        <name>NAD(+)</name>
        <dbReference type="ChEBI" id="CHEBI:57540"/>
    </ligand>
</feature>
<dbReference type="InterPro" id="IPR026590">
    <property type="entry name" value="Ssirtuin_cat_dom"/>
</dbReference>
<comment type="cofactor">
    <cofactor evidence="5">
        <name>Zn(2+)</name>
        <dbReference type="ChEBI" id="CHEBI:29105"/>
    </cofactor>
    <text evidence="5">Binds 1 zinc ion per subunit.</text>
</comment>
<dbReference type="PANTHER" id="PTHR11085">
    <property type="entry name" value="NAD-DEPENDENT PROTEIN DEACYLASE SIRTUIN-5, MITOCHONDRIAL-RELATED"/>
    <property type="match status" value="1"/>
</dbReference>
<dbReference type="InterPro" id="IPR026587">
    <property type="entry name" value="Sirtuin_class_II"/>
</dbReference>
<dbReference type="InterPro" id="IPR029035">
    <property type="entry name" value="DHS-like_NAD/FAD-binding_dom"/>
</dbReference>
<feature type="domain" description="Deacetylase sirtuin-type" evidence="7">
    <location>
        <begin position="1"/>
        <end position="294"/>
    </location>
</feature>
<reference evidence="8 9" key="1">
    <citation type="journal article" date="2020" name="G3 (Bethesda)">
        <title>CeMbio - The Caenorhabditis elegans Microbiome Resource.</title>
        <authorList>
            <person name="Dirksen P."/>
            <person name="Assie A."/>
            <person name="Zimmermann J."/>
            <person name="Zhang F."/>
            <person name="Tietje A.M."/>
            <person name="Marsh S.A."/>
            <person name="Felix M.A."/>
            <person name="Shapira M."/>
            <person name="Kaleta C."/>
            <person name="Schulenburg H."/>
            <person name="Samuel B."/>
        </authorList>
    </citation>
    <scope>NUCLEOTIDE SEQUENCE [LARGE SCALE GENOMIC DNA]</scope>
    <source>
        <strain evidence="8 9">BIGb0172</strain>
    </source>
</reference>